<dbReference type="GO" id="GO:0003700">
    <property type="term" value="F:DNA-binding transcription factor activity"/>
    <property type="evidence" value="ECO:0007669"/>
    <property type="project" value="InterPro"/>
</dbReference>
<feature type="domain" description="HTH araC/xylS-type" evidence="4">
    <location>
        <begin position="237"/>
        <end position="337"/>
    </location>
</feature>
<dbReference type="InterPro" id="IPR009057">
    <property type="entry name" value="Homeodomain-like_sf"/>
</dbReference>
<evidence type="ECO:0000259" key="4">
    <source>
        <dbReference type="PROSITE" id="PS01124"/>
    </source>
</evidence>
<keyword evidence="2" id="KW-0238">DNA-binding</keyword>
<dbReference type="HOGENOM" id="CLU_047930_0_1_4"/>
<sequence>MPLSAFLIESRIKNQASFSALGSSTKVDLSDPHHADTFLRTTGVKIENLNAPHATVQYEGEYFLLPEGGLYRSMTASGWVMLSIPEAEGYSLYIPRSGELHWRAAEGLIHCRSGSAIMLDLARMQQLASLGSSSGTGFFFSMHCMTHNLSQLLEAPVHRQLRFQSPLVHDAHVLAPLASLGELIAEGLGGSAPLKNAPLAMANLLQAASYLILHNLPHNHSHALTRRPPAPAPRQIKRAVEFIMARLSAPITLADIAAHAAISVRSLQSGFRRYKEMTPMEFLRTQRLGRVREDLLDPAVPADIQHIALSWGFTHLYLFMRYYKKQFGESPQATLARRAAKWSGS</sequence>
<dbReference type="SMART" id="SM00342">
    <property type="entry name" value="HTH_ARAC"/>
    <property type="match status" value="1"/>
</dbReference>
<evidence type="ECO:0000256" key="1">
    <source>
        <dbReference type="ARBA" id="ARBA00023015"/>
    </source>
</evidence>
<proteinExistence type="predicted"/>
<name>D8IX43_HERSS</name>
<keyword evidence="6" id="KW-1185">Reference proteome</keyword>
<evidence type="ECO:0000256" key="2">
    <source>
        <dbReference type="ARBA" id="ARBA00023125"/>
    </source>
</evidence>
<dbReference type="GO" id="GO:0043565">
    <property type="term" value="F:sequence-specific DNA binding"/>
    <property type="evidence" value="ECO:0007669"/>
    <property type="project" value="InterPro"/>
</dbReference>
<evidence type="ECO:0000256" key="3">
    <source>
        <dbReference type="ARBA" id="ARBA00023163"/>
    </source>
</evidence>
<keyword evidence="3" id="KW-0804">Transcription</keyword>
<dbReference type="EMBL" id="CP002039">
    <property type="protein sequence ID" value="ADJ61918.1"/>
    <property type="molecule type" value="Genomic_DNA"/>
</dbReference>
<dbReference type="PANTHER" id="PTHR46796">
    <property type="entry name" value="HTH-TYPE TRANSCRIPTIONAL ACTIVATOR RHAS-RELATED"/>
    <property type="match status" value="1"/>
</dbReference>
<dbReference type="InterPro" id="IPR018060">
    <property type="entry name" value="HTH_AraC"/>
</dbReference>
<dbReference type="Gene3D" id="1.10.10.60">
    <property type="entry name" value="Homeodomain-like"/>
    <property type="match status" value="1"/>
</dbReference>
<dbReference type="SUPFAM" id="SSF46689">
    <property type="entry name" value="Homeodomain-like"/>
    <property type="match status" value="2"/>
</dbReference>
<evidence type="ECO:0000313" key="5">
    <source>
        <dbReference type="EMBL" id="ADJ61918.1"/>
    </source>
</evidence>
<dbReference type="AlphaFoldDB" id="D8IX43"/>
<organism evidence="5 6">
    <name type="scientific">Herbaspirillum seropedicae (strain SmR1)</name>
    <dbReference type="NCBI Taxonomy" id="757424"/>
    <lineage>
        <taxon>Bacteria</taxon>
        <taxon>Pseudomonadati</taxon>
        <taxon>Pseudomonadota</taxon>
        <taxon>Betaproteobacteria</taxon>
        <taxon>Burkholderiales</taxon>
        <taxon>Oxalobacteraceae</taxon>
        <taxon>Herbaspirillum</taxon>
    </lineage>
</organism>
<dbReference type="Pfam" id="PF12833">
    <property type="entry name" value="HTH_18"/>
    <property type="match status" value="1"/>
</dbReference>
<gene>
    <name evidence="5" type="ordered locus">Hsero_0393</name>
</gene>
<evidence type="ECO:0000313" key="6">
    <source>
        <dbReference type="Proteomes" id="UP000000329"/>
    </source>
</evidence>
<dbReference type="STRING" id="757424.Hsero_0393"/>
<keyword evidence="1" id="KW-0805">Transcription regulation</keyword>
<reference evidence="5 6" key="1">
    <citation type="submission" date="2010-04" db="EMBL/GenBank/DDBJ databases">
        <title>The genome of Herbaspirillum seropedicae SmR1, an endophytic, nitrogen-fixing, plant-growth promoting beta-Proteobacteria.</title>
        <authorList>
            <person name="Pedrosa F.O."/>
            <person name="Monteiro R.A."/>
            <person name="Wassem R."/>
            <person name="Cruz L.M."/>
            <person name="Ayub R.A."/>
            <person name="Colauto N.B."/>
            <person name="Fernandez M.A."/>
            <person name="Fungaro M.H.P."/>
            <person name="Grisard E.C."/>
            <person name="Hungria M."/>
            <person name="Madeira H.M.F."/>
            <person name="Nodari R.O."/>
            <person name="Osaku C.A."/>
            <person name="Petzl-Erler M.L."/>
            <person name="Terenzi H."/>
            <person name="Vieira L.G.E."/>
            <person name="Almeida M.I.M."/>
            <person name="Alves L.R."/>
            <person name="Arantes O.M.N."/>
            <person name="Balsanelli E."/>
            <person name="Barcellos F.G."/>
            <person name="Baura V.A."/>
            <person name="Binde D.R."/>
            <person name="Campo R.J."/>
            <person name="Chubatsu L.S."/>
            <person name="Chueire L.M.O."/>
            <person name="Ciferri R.R."/>
            <person name="Correa L.C."/>
            <person name="da Conceicao Silva J.L."/>
            <person name="Dabul A.N.G."/>
            <person name="Dambros B.P."/>
            <person name="Faoro H."/>
            <person name="Favetti A."/>
            <person name="Friedermann G."/>
            <person name="Furlaneto M.C."/>
            <person name="Gasques L.S."/>
            <person name="Gimenes C.C.T."/>
            <person name="Gioppo N.M.R."/>
            <person name="Glienke-Blanco C."/>
            <person name="Godoy L.P."/>
            <person name="Guerra M.P."/>
            <person name="Karp S."/>
            <person name="Kava-Cordeiro V."/>
            <person name="Margarido V.P."/>
            <person name="Mathioni S.M."/>
            <person name="Menck-Soares M.A."/>
            <person name="Murace N.K."/>
            <person name="Nicolas M.F."/>
            <person name="Oliveira C.E.C."/>
            <person name="Pagnan N.A.B."/>
            <person name="Pamphile J.A."/>
            <person name="Patussi E.V."/>
            <person name="Pereira L.F.P."/>
            <person name="Pereira-Ferrari L."/>
            <person name="Pinto F.G.S."/>
            <person name="Precoma C."/>
            <person name="Prioli A.J."/>
            <person name="Prioli S.M.A.P."/>
            <person name="Raittz R.T."/>
            <person name="Ramos H.J.O."/>
            <person name="Ribeiro E.M.S.F."/>
            <person name="Rigo L.U."/>
            <person name="Rocha C.L.M.S.C."/>
            <person name="Rocha S.N."/>
            <person name="Santos K."/>
            <person name="Satori D."/>
            <person name="Silva A.G."/>
            <person name="Simao R.C.G."/>
            <person name="Soares M.A.M."/>
            <person name="Souza E.M."/>
            <person name="Steffens M.B.R."/>
            <person name="Steindel M."/>
            <person name="Tadra-Sfeir M.Z."/>
            <person name="Takahashi E.K."/>
            <person name="Torres R.A."/>
            <person name="Valle J.S."/>
            <person name="Vernal J.I."/>
            <person name="Vilas-Boas L.A."/>
            <person name="Watanabe M.A.E."/>
            <person name="Weiss V.A."/>
            <person name="Yates M.A."/>
            <person name="Souza E.M."/>
        </authorList>
    </citation>
    <scope>NUCLEOTIDE SEQUENCE [LARGE SCALE GENOMIC DNA]</scope>
    <source>
        <strain evidence="5 6">SmR1</strain>
    </source>
</reference>
<dbReference type="OrthoDB" id="185346at2"/>
<dbReference type="KEGG" id="hse:Hsero_0393"/>
<dbReference type="PROSITE" id="PS01124">
    <property type="entry name" value="HTH_ARAC_FAMILY_2"/>
    <property type="match status" value="1"/>
</dbReference>
<dbReference type="Proteomes" id="UP000000329">
    <property type="component" value="Chromosome"/>
</dbReference>
<dbReference type="PANTHER" id="PTHR46796:SF12">
    <property type="entry name" value="HTH-TYPE DNA-BINDING TRANSCRIPTIONAL ACTIVATOR EUTR"/>
    <property type="match status" value="1"/>
</dbReference>
<protein>
    <submittedName>
        <fullName evidence="5">Transcription regulator protein</fullName>
    </submittedName>
</protein>
<dbReference type="InterPro" id="IPR050204">
    <property type="entry name" value="AraC_XylS_family_regulators"/>
</dbReference>
<dbReference type="eggNOG" id="COG2207">
    <property type="taxonomic scope" value="Bacteria"/>
</dbReference>
<accession>D8IX43</accession>